<reference evidence="1 2" key="1">
    <citation type="submission" date="2020-02" db="EMBL/GenBank/DDBJ databases">
        <authorList>
            <person name="Ma Q."/>
            <person name="Huang Y."/>
            <person name="Song X."/>
            <person name="Pei D."/>
        </authorList>
    </citation>
    <scope>NUCLEOTIDE SEQUENCE [LARGE SCALE GENOMIC DNA]</scope>
    <source>
        <strain evidence="1">Sxm20200214</strain>
        <tissue evidence="1">Leaf</tissue>
    </source>
</reference>
<evidence type="ECO:0000313" key="2">
    <source>
        <dbReference type="Proteomes" id="UP000886595"/>
    </source>
</evidence>
<dbReference type="EMBL" id="JAAMPC010000005">
    <property type="protein sequence ID" value="KAG2311055.1"/>
    <property type="molecule type" value="Genomic_DNA"/>
</dbReference>
<name>A0A8X7VHE9_BRACI</name>
<sequence length="78" mass="8938">MTTSTPAPWLRNQPFRKTMAKRLTGKREDSVLHIAMMRRGDFSAVKKIPSDHIESEETKRGVAINRTSSVRQLGSRVW</sequence>
<keyword evidence="2" id="KW-1185">Reference proteome</keyword>
<evidence type="ECO:0000313" key="1">
    <source>
        <dbReference type="EMBL" id="KAG2311055.1"/>
    </source>
</evidence>
<protein>
    <submittedName>
        <fullName evidence="1">Uncharacterized protein</fullName>
    </submittedName>
</protein>
<gene>
    <name evidence="1" type="ORF">Bca52824_022612</name>
</gene>
<dbReference type="AlphaFoldDB" id="A0A8X7VHE9"/>
<organism evidence="1 2">
    <name type="scientific">Brassica carinata</name>
    <name type="common">Ethiopian mustard</name>
    <name type="synonym">Abyssinian cabbage</name>
    <dbReference type="NCBI Taxonomy" id="52824"/>
    <lineage>
        <taxon>Eukaryota</taxon>
        <taxon>Viridiplantae</taxon>
        <taxon>Streptophyta</taxon>
        <taxon>Embryophyta</taxon>
        <taxon>Tracheophyta</taxon>
        <taxon>Spermatophyta</taxon>
        <taxon>Magnoliopsida</taxon>
        <taxon>eudicotyledons</taxon>
        <taxon>Gunneridae</taxon>
        <taxon>Pentapetalae</taxon>
        <taxon>rosids</taxon>
        <taxon>malvids</taxon>
        <taxon>Brassicales</taxon>
        <taxon>Brassicaceae</taxon>
        <taxon>Brassiceae</taxon>
        <taxon>Brassica</taxon>
    </lineage>
</organism>
<dbReference type="Proteomes" id="UP000886595">
    <property type="component" value="Unassembled WGS sequence"/>
</dbReference>
<comment type="caution">
    <text evidence="1">The sequence shown here is derived from an EMBL/GenBank/DDBJ whole genome shotgun (WGS) entry which is preliminary data.</text>
</comment>
<accession>A0A8X7VHE9</accession>
<proteinExistence type="predicted"/>